<keyword evidence="3" id="KW-1185">Reference proteome</keyword>
<name>A0A5C0AUH3_9BURK</name>
<evidence type="ECO:0000256" key="1">
    <source>
        <dbReference type="SAM" id="MobiDB-lite"/>
    </source>
</evidence>
<dbReference type="AlphaFoldDB" id="A0A5C0AUH3"/>
<dbReference type="KEGG" id="pacr:FXN63_05315"/>
<gene>
    <name evidence="2" type="ORF">FXN63_05315</name>
</gene>
<evidence type="ECO:0000313" key="3">
    <source>
        <dbReference type="Proteomes" id="UP000325161"/>
    </source>
</evidence>
<feature type="region of interest" description="Disordered" evidence="1">
    <location>
        <begin position="1"/>
        <end position="83"/>
    </location>
</feature>
<feature type="compositionally biased region" description="Basic and acidic residues" evidence="1">
    <location>
        <begin position="21"/>
        <end position="83"/>
    </location>
</feature>
<organism evidence="2 3">
    <name type="scientific">Pigmentiphaga aceris</name>
    <dbReference type="NCBI Taxonomy" id="1940612"/>
    <lineage>
        <taxon>Bacteria</taxon>
        <taxon>Pseudomonadati</taxon>
        <taxon>Pseudomonadota</taxon>
        <taxon>Betaproteobacteria</taxon>
        <taxon>Burkholderiales</taxon>
        <taxon>Alcaligenaceae</taxon>
        <taxon>Pigmentiphaga</taxon>
    </lineage>
</organism>
<accession>A0A5C0AUH3</accession>
<sequence>MATTKDDPTGPRVTHQQDNQGKPDPRLPHERDQSHDDVGHEPREVMKQAQKDIESGQVDTDLHGMRGVEEAHRDKGPRDKAQR</sequence>
<dbReference type="EMBL" id="CP043046">
    <property type="protein sequence ID" value="QEI05324.1"/>
    <property type="molecule type" value="Genomic_DNA"/>
</dbReference>
<evidence type="ECO:0000313" key="2">
    <source>
        <dbReference type="EMBL" id="QEI05324.1"/>
    </source>
</evidence>
<proteinExistence type="predicted"/>
<dbReference type="Proteomes" id="UP000325161">
    <property type="component" value="Chromosome"/>
</dbReference>
<dbReference type="OrthoDB" id="8926376at2"/>
<reference evidence="2 3" key="1">
    <citation type="submission" date="2019-08" db="EMBL/GenBank/DDBJ databases">
        <title>Amphibian skin-associated Pigmentiphaga: genome sequence and occurrence across geography and hosts.</title>
        <authorList>
            <person name="Bletz M.C."/>
            <person name="Bunk B."/>
            <person name="Sproeer C."/>
            <person name="Biwer P."/>
            <person name="Reiter S."/>
            <person name="Rabemananjara F.C.E."/>
            <person name="Schulz S."/>
            <person name="Overmann J."/>
            <person name="Vences M."/>
        </authorList>
    </citation>
    <scope>NUCLEOTIDE SEQUENCE [LARGE SCALE GENOMIC DNA]</scope>
    <source>
        <strain evidence="2 3">Mada1488</strain>
    </source>
</reference>
<protein>
    <submittedName>
        <fullName evidence="2">Uncharacterized protein</fullName>
    </submittedName>
</protein>
<dbReference type="RefSeq" id="WP_148813478.1">
    <property type="nucleotide sequence ID" value="NZ_CP043046.1"/>
</dbReference>